<proteinExistence type="predicted"/>
<evidence type="ECO:0000313" key="4">
    <source>
        <dbReference type="Proteomes" id="UP000306509"/>
    </source>
</evidence>
<feature type="transmembrane region" description="Helical" evidence="1">
    <location>
        <begin position="85"/>
        <end position="104"/>
    </location>
</feature>
<feature type="transmembrane region" description="Helical" evidence="1">
    <location>
        <begin position="144"/>
        <end position="162"/>
    </location>
</feature>
<feature type="transmembrane region" description="Helical" evidence="1">
    <location>
        <begin position="221"/>
        <end position="245"/>
    </location>
</feature>
<gene>
    <name evidence="3" type="ORF">DSM106044_03399</name>
</gene>
<dbReference type="Pfam" id="PF10882">
    <property type="entry name" value="bPH_5"/>
    <property type="match status" value="1"/>
</dbReference>
<protein>
    <submittedName>
        <fullName evidence="3">Putative membrane protein</fullName>
    </submittedName>
</protein>
<comment type="caution">
    <text evidence="3">The sequence shown here is derived from an EMBL/GenBank/DDBJ whole genome shotgun (WGS) entry which is preliminary data.</text>
</comment>
<feature type="transmembrane region" description="Helical" evidence="1">
    <location>
        <begin position="59"/>
        <end position="79"/>
    </location>
</feature>
<feature type="transmembrane region" description="Helical" evidence="1">
    <location>
        <begin position="168"/>
        <end position="193"/>
    </location>
</feature>
<dbReference type="Proteomes" id="UP000306509">
    <property type="component" value="Unassembled WGS sequence"/>
</dbReference>
<dbReference type="AlphaFoldDB" id="A0A4U8Q5N6"/>
<feature type="transmembrane region" description="Helical" evidence="1">
    <location>
        <begin position="251"/>
        <end position="271"/>
    </location>
</feature>
<evidence type="ECO:0000313" key="3">
    <source>
        <dbReference type="EMBL" id="TLC99758.1"/>
    </source>
</evidence>
<keyword evidence="1" id="KW-0472">Membrane</keyword>
<evidence type="ECO:0000256" key="1">
    <source>
        <dbReference type="SAM" id="Phobius"/>
    </source>
</evidence>
<dbReference type="EMBL" id="QGQD01000066">
    <property type="protein sequence ID" value="TLC99758.1"/>
    <property type="molecule type" value="Genomic_DNA"/>
</dbReference>
<dbReference type="STRING" id="180332.GCA_000797495_02747"/>
<keyword evidence="4" id="KW-1185">Reference proteome</keyword>
<organism evidence="3 4">
    <name type="scientific">Robinsoniella peoriensis</name>
    <dbReference type="NCBI Taxonomy" id="180332"/>
    <lineage>
        <taxon>Bacteria</taxon>
        <taxon>Bacillati</taxon>
        <taxon>Bacillota</taxon>
        <taxon>Clostridia</taxon>
        <taxon>Lachnospirales</taxon>
        <taxon>Lachnospiraceae</taxon>
        <taxon>Robinsoniella</taxon>
    </lineage>
</organism>
<accession>A0A4U8Q5N6</accession>
<keyword evidence="1" id="KW-1133">Transmembrane helix</keyword>
<dbReference type="RefSeq" id="WP_138003093.1">
    <property type="nucleotide sequence ID" value="NZ_QGQD01000066.1"/>
</dbReference>
<name>A0A4U8Q5N6_9FIRM</name>
<feature type="domain" description="Bacterial Pleckstrin homology" evidence="2">
    <location>
        <begin position="366"/>
        <end position="447"/>
    </location>
</feature>
<feature type="transmembrane region" description="Helical" evidence="1">
    <location>
        <begin position="333"/>
        <end position="356"/>
    </location>
</feature>
<keyword evidence="1" id="KW-0812">Transmembrane</keyword>
<reference evidence="3 4" key="1">
    <citation type="journal article" date="2019" name="Anaerobe">
        <title>Detection of Robinsoniella peoriensis in multiple bone samples of a trauma patient.</title>
        <authorList>
            <person name="Schrottner P."/>
            <person name="Hartwich K."/>
            <person name="Bunk B."/>
            <person name="Schober I."/>
            <person name="Helbig S."/>
            <person name="Rudolph W.W."/>
            <person name="Gunzer F."/>
        </authorList>
    </citation>
    <scope>NUCLEOTIDE SEQUENCE [LARGE SCALE GENOMIC DNA]</scope>
    <source>
        <strain evidence="3 4">DSM 106044</strain>
    </source>
</reference>
<dbReference type="InterPro" id="IPR027783">
    <property type="entry name" value="Bacterial_PH-related"/>
</dbReference>
<sequence length="468" mass="53870" precursor="true">MMMTIIILFCSITILAACHFTYKSAAKYNGNLLLGVTLPAYEAQSVEVMAIVSAFKKALNLHSLIGALLHIPIFIILWFSYMSVFLILYILWCVYYMGGCMYLYKKYFLQLYNMKKEKNWFSGEKLHIAVIDSRVSAAKDKMPVTAWWFVPAFLICLIPILYPGGLSFFQSGLGGFFLFLLPFLLKILFLILYKAFAKRRTVTYSKDTDLNMACNKMTKRCWSICWILIAIIDSLSFLVLDWIILSDRFQSTFLFTAYILIQSLCILILLYSASYVRKQRILLLSSDKEPLMVDEDDYWKTGSYNNPNDNSLIAPCRYGSNLSFNMARPAARVITGGLYVFTAALCIWLSVVFLRFDFIPFDLQIKGETVFITAAEYDIQFPLSEVQEIELTDQAPQGSYYKNNGVNAQQYFLGNFKYKEYGQCKMYYYRGCTPVIKIKTDQYTVFFNTKESSKTKSVYLKLEAAMGN</sequence>
<evidence type="ECO:0000259" key="2">
    <source>
        <dbReference type="Pfam" id="PF10882"/>
    </source>
</evidence>